<dbReference type="GO" id="GO:0043565">
    <property type="term" value="F:sequence-specific DNA binding"/>
    <property type="evidence" value="ECO:0007669"/>
    <property type="project" value="InterPro"/>
</dbReference>
<dbReference type="AlphaFoldDB" id="A0A1B7ZBZ6"/>
<evidence type="ECO:0000256" key="8">
    <source>
        <dbReference type="ARBA" id="ARBA00023012"/>
    </source>
</evidence>
<dbReference type="PROSITE" id="PS01124">
    <property type="entry name" value="HTH_ARAC_FAMILY_2"/>
    <property type="match status" value="1"/>
</dbReference>
<evidence type="ECO:0000259" key="15">
    <source>
        <dbReference type="PROSITE" id="PS50109"/>
    </source>
</evidence>
<dbReference type="Proteomes" id="UP000092164">
    <property type="component" value="Unassembled WGS sequence"/>
</dbReference>
<evidence type="ECO:0000256" key="10">
    <source>
        <dbReference type="ARBA" id="ARBA00023125"/>
    </source>
</evidence>
<dbReference type="SUPFAM" id="SSF47384">
    <property type="entry name" value="Homodimeric domain of signal transducing histidine kinase"/>
    <property type="match status" value="1"/>
</dbReference>
<dbReference type="SUPFAM" id="SSF48452">
    <property type="entry name" value="TPR-like"/>
    <property type="match status" value="2"/>
</dbReference>
<dbReference type="SUPFAM" id="SSF52172">
    <property type="entry name" value="CheY-like"/>
    <property type="match status" value="1"/>
</dbReference>
<feature type="domain" description="Response regulatory" evidence="16">
    <location>
        <begin position="663"/>
        <end position="778"/>
    </location>
</feature>
<comment type="catalytic activity">
    <reaction evidence="1">
        <text>ATP + protein L-histidine = ADP + protein N-phospho-L-histidine.</text>
        <dbReference type="EC" id="2.7.13.3"/>
    </reaction>
</comment>
<comment type="caution">
    <text evidence="17">The sequence shown here is derived from an EMBL/GenBank/DDBJ whole genome shotgun (WGS) entry which is preliminary data.</text>
</comment>
<keyword evidence="7" id="KW-0067">ATP-binding</keyword>
<dbReference type="SUPFAM" id="SSF46689">
    <property type="entry name" value="Homeodomain-like"/>
    <property type="match status" value="1"/>
</dbReference>
<name>A0A1B7ZBZ6_9FLAO</name>
<keyword evidence="5" id="KW-0547">Nucleotide-binding</keyword>
<keyword evidence="13" id="KW-0472">Membrane</keyword>
<dbReference type="SUPFAM" id="SSF55874">
    <property type="entry name" value="ATPase domain of HSP90 chaperone/DNA topoisomerase II/histidine kinase"/>
    <property type="match status" value="1"/>
</dbReference>
<dbReference type="SMART" id="SM00028">
    <property type="entry name" value="TPR"/>
    <property type="match status" value="4"/>
</dbReference>
<evidence type="ECO:0000259" key="16">
    <source>
        <dbReference type="PROSITE" id="PS50110"/>
    </source>
</evidence>
<dbReference type="SMART" id="SM00388">
    <property type="entry name" value="HisKA"/>
    <property type="match status" value="1"/>
</dbReference>
<evidence type="ECO:0000256" key="9">
    <source>
        <dbReference type="ARBA" id="ARBA00023015"/>
    </source>
</evidence>
<dbReference type="Gene3D" id="3.40.50.2300">
    <property type="match status" value="1"/>
</dbReference>
<keyword evidence="10" id="KW-0238">DNA-binding</keyword>
<keyword evidence="13" id="KW-1133">Transmembrane helix</keyword>
<dbReference type="InterPro" id="IPR001789">
    <property type="entry name" value="Sig_transdc_resp-reg_receiver"/>
</dbReference>
<dbReference type="PROSITE" id="PS50109">
    <property type="entry name" value="HIS_KIN"/>
    <property type="match status" value="1"/>
</dbReference>
<evidence type="ECO:0000256" key="5">
    <source>
        <dbReference type="ARBA" id="ARBA00022741"/>
    </source>
</evidence>
<dbReference type="Gene3D" id="1.25.40.10">
    <property type="entry name" value="Tetratricopeptide repeat domain"/>
    <property type="match status" value="2"/>
</dbReference>
<dbReference type="InterPro" id="IPR019734">
    <property type="entry name" value="TPR_rpt"/>
</dbReference>
<feature type="transmembrane region" description="Helical" evidence="13">
    <location>
        <begin position="359"/>
        <end position="378"/>
    </location>
</feature>
<dbReference type="STRING" id="1836467.BTR34_01065"/>
<keyword evidence="13" id="KW-0812">Transmembrane</keyword>
<dbReference type="Gene3D" id="3.30.565.10">
    <property type="entry name" value="Histidine kinase-like ATPase, C-terminal domain"/>
    <property type="match status" value="1"/>
</dbReference>
<dbReference type="Pfam" id="PF00512">
    <property type="entry name" value="HisKA"/>
    <property type="match status" value="1"/>
</dbReference>
<dbReference type="PANTHER" id="PTHR43547:SF2">
    <property type="entry name" value="HYBRID SIGNAL TRANSDUCTION HISTIDINE KINASE C"/>
    <property type="match status" value="1"/>
</dbReference>
<dbReference type="GO" id="GO:0003700">
    <property type="term" value="F:DNA-binding transcription factor activity"/>
    <property type="evidence" value="ECO:0007669"/>
    <property type="project" value="InterPro"/>
</dbReference>
<evidence type="ECO:0000313" key="17">
    <source>
        <dbReference type="EMBL" id="OBR40431.1"/>
    </source>
</evidence>
<dbReference type="FunFam" id="1.10.287.130:FF:000001">
    <property type="entry name" value="Two-component sensor histidine kinase"/>
    <property type="match status" value="1"/>
</dbReference>
<evidence type="ECO:0000256" key="1">
    <source>
        <dbReference type="ARBA" id="ARBA00000085"/>
    </source>
</evidence>
<dbReference type="SMART" id="SM00342">
    <property type="entry name" value="HTH_ARAC"/>
    <property type="match status" value="1"/>
</dbReference>
<dbReference type="Pfam" id="PF02518">
    <property type="entry name" value="HATPase_c"/>
    <property type="match status" value="1"/>
</dbReference>
<dbReference type="Pfam" id="PF13424">
    <property type="entry name" value="TPR_12"/>
    <property type="match status" value="1"/>
</dbReference>
<dbReference type="PROSITE" id="PS00041">
    <property type="entry name" value="HTH_ARAC_FAMILY_1"/>
    <property type="match status" value="1"/>
</dbReference>
<dbReference type="SMART" id="SM00448">
    <property type="entry name" value="REC"/>
    <property type="match status" value="1"/>
</dbReference>
<dbReference type="EC" id="2.7.13.3" evidence="2"/>
<dbReference type="InterPro" id="IPR011990">
    <property type="entry name" value="TPR-like_helical_dom_sf"/>
</dbReference>
<dbReference type="InterPro" id="IPR011006">
    <property type="entry name" value="CheY-like_superfamily"/>
</dbReference>
<evidence type="ECO:0000256" key="11">
    <source>
        <dbReference type="ARBA" id="ARBA00023163"/>
    </source>
</evidence>
<reference evidence="18" key="1">
    <citation type="submission" date="2016-06" db="EMBL/GenBank/DDBJ databases">
        <authorList>
            <person name="Zhan P."/>
        </authorList>
    </citation>
    <scope>NUCLEOTIDE SEQUENCE [LARGE SCALE GENOMIC DNA]</scope>
    <source>
        <strain evidence="18">T28</strain>
    </source>
</reference>
<keyword evidence="18" id="KW-1185">Reference proteome</keyword>
<dbReference type="InterPro" id="IPR003661">
    <property type="entry name" value="HisK_dim/P_dom"/>
</dbReference>
<keyword evidence="4" id="KW-0808">Transferase</keyword>
<dbReference type="PROSITE" id="PS50110">
    <property type="entry name" value="RESPONSE_REGULATORY"/>
    <property type="match status" value="1"/>
</dbReference>
<dbReference type="InterPro" id="IPR036097">
    <property type="entry name" value="HisK_dim/P_sf"/>
</dbReference>
<evidence type="ECO:0000256" key="3">
    <source>
        <dbReference type="ARBA" id="ARBA00022553"/>
    </source>
</evidence>
<dbReference type="KEGG" id="mart:BTR34_01065"/>
<evidence type="ECO:0000259" key="14">
    <source>
        <dbReference type="PROSITE" id="PS01124"/>
    </source>
</evidence>
<feature type="domain" description="HTH araC/xylS-type" evidence="14">
    <location>
        <begin position="810"/>
        <end position="909"/>
    </location>
</feature>
<organism evidence="17 18">
    <name type="scientific">Maribacter hydrothermalis</name>
    <dbReference type="NCBI Taxonomy" id="1836467"/>
    <lineage>
        <taxon>Bacteria</taxon>
        <taxon>Pseudomonadati</taxon>
        <taxon>Bacteroidota</taxon>
        <taxon>Flavobacteriia</taxon>
        <taxon>Flavobacteriales</taxon>
        <taxon>Flavobacteriaceae</taxon>
        <taxon>Maribacter</taxon>
    </lineage>
</organism>
<keyword evidence="8" id="KW-0902">Two-component regulatory system</keyword>
<gene>
    <name evidence="17" type="ORF">A9200_16270</name>
</gene>
<dbReference type="Pfam" id="PF12833">
    <property type="entry name" value="HTH_18"/>
    <property type="match status" value="1"/>
</dbReference>
<dbReference type="CDD" id="cd00082">
    <property type="entry name" value="HisKA"/>
    <property type="match status" value="1"/>
</dbReference>
<dbReference type="InterPro" id="IPR005467">
    <property type="entry name" value="His_kinase_dom"/>
</dbReference>
<dbReference type="InterPro" id="IPR003594">
    <property type="entry name" value="HATPase_dom"/>
</dbReference>
<dbReference type="PRINTS" id="PR00344">
    <property type="entry name" value="BCTRLSENSOR"/>
</dbReference>
<evidence type="ECO:0000256" key="4">
    <source>
        <dbReference type="ARBA" id="ARBA00022679"/>
    </source>
</evidence>
<dbReference type="InterPro" id="IPR036890">
    <property type="entry name" value="HATPase_C_sf"/>
</dbReference>
<dbReference type="Gene3D" id="1.10.10.60">
    <property type="entry name" value="Homeodomain-like"/>
    <property type="match status" value="1"/>
</dbReference>
<sequence>MSDLIAFHYLYTKTDSALTLGYQMLELAQNKKNVSYQIEALTTLGKVYFEKKENEKGTTHYTKGLELALSKQDSFLYSDKLLGLGSLEYNYEDYTSAFKTLQKSQSYSGKIGDSLSLGWSIAYQGFIFTALGDYQEAEKYHLEHLRLSEKYGIRRSIAGANGNLGNVYRKFGDISKSLKYWKKGIRIAKEIGQPLYAAQGTGNLIDIYINEKDYVNASKYLDEYRFVVSHLKIPDFHSNILLFQCQIDLGLGNYTKALRECEACEKVYRVNNWELESDILKSLYEVNKKLNRHKTALAYFEEYQLIIDNEDEIKSKSEIQSIIFNNQLTTDSIAKAQEKVLLSRNYEEGLRKKNRERNLFLILGLLVLMIATAYFFIYRKIEASKRKRLKEINELKNALFTNITHEFRTPLTVIKGMTDTIKSDLQNKKPEDVQNSLEMIERNSNNLLHLVNEMLDLSKIESGNMELQLVQSNVIPFLKYLGESFSSYAQENDISLTIYSETESLLMDFDSKKLTSIVSNLLSNAIKFTEEQGKIIVHINEVVEKDQSYLFLKIIDSGIGIASDQLPSIFNRFYQTDASTVRKNEGTGIGLALTKELVELMNGTIKVKSTLGKGSEFSVKIPVTKNATITTKDSHSFNSTFPIIKTKSKHVVETTETISELPLVLIIEDNLDVAHYLRTCLGNAYETIHAVNGIEGIELALKKIPDIIICDVMMPGKDGFEVCKTLKNDERSDHIPIIILTAKATVEDKLKGLSIGADAYLAKPFNKEELFTRLNQLILVRKKLMNKLEKSGFSSLLSEELEHPQTKFLKQIIESVHAHLDDANFGATQLAKELHLSESQIYRKLKAITDKSTAIFIRTVRLQKAKELLKTSSKSISEIAYTVGFSNPSWFSRAFRDEYGYPPSEESSD</sequence>
<keyword evidence="6" id="KW-0418">Kinase</keyword>
<feature type="modified residue" description="4-aspartylphosphate" evidence="12">
    <location>
        <position position="711"/>
    </location>
</feature>
<feature type="domain" description="Histidine kinase" evidence="15">
    <location>
        <begin position="402"/>
        <end position="625"/>
    </location>
</feature>
<keyword evidence="11" id="KW-0804">Transcription</keyword>
<dbReference type="Gene3D" id="1.10.287.130">
    <property type="match status" value="1"/>
</dbReference>
<evidence type="ECO:0000256" key="6">
    <source>
        <dbReference type="ARBA" id="ARBA00022777"/>
    </source>
</evidence>
<dbReference type="SMART" id="SM00387">
    <property type="entry name" value="HATPase_c"/>
    <property type="match status" value="1"/>
</dbReference>
<dbReference type="InterPro" id="IPR018060">
    <property type="entry name" value="HTH_AraC"/>
</dbReference>
<dbReference type="GO" id="GO:0005524">
    <property type="term" value="F:ATP binding"/>
    <property type="evidence" value="ECO:0007669"/>
    <property type="project" value="UniProtKB-KW"/>
</dbReference>
<dbReference type="InterPro" id="IPR018062">
    <property type="entry name" value="HTH_AraC-typ_CS"/>
</dbReference>
<protein>
    <recommendedName>
        <fullName evidence="2">histidine kinase</fullName>
        <ecNumber evidence="2">2.7.13.3</ecNumber>
    </recommendedName>
</protein>
<dbReference type="GO" id="GO:0000155">
    <property type="term" value="F:phosphorelay sensor kinase activity"/>
    <property type="evidence" value="ECO:0007669"/>
    <property type="project" value="InterPro"/>
</dbReference>
<dbReference type="CDD" id="cd16922">
    <property type="entry name" value="HATPase_EvgS-ArcB-TorS-like"/>
    <property type="match status" value="1"/>
</dbReference>
<dbReference type="CDD" id="cd17574">
    <property type="entry name" value="REC_OmpR"/>
    <property type="match status" value="1"/>
</dbReference>
<keyword evidence="3 12" id="KW-0597">Phosphoprotein</keyword>
<evidence type="ECO:0000256" key="2">
    <source>
        <dbReference type="ARBA" id="ARBA00012438"/>
    </source>
</evidence>
<evidence type="ECO:0000313" key="18">
    <source>
        <dbReference type="Proteomes" id="UP000092164"/>
    </source>
</evidence>
<evidence type="ECO:0000256" key="13">
    <source>
        <dbReference type="SAM" id="Phobius"/>
    </source>
</evidence>
<accession>A0A1B7ZBZ6</accession>
<dbReference type="InterPro" id="IPR009057">
    <property type="entry name" value="Homeodomain-like_sf"/>
</dbReference>
<dbReference type="InterPro" id="IPR004358">
    <property type="entry name" value="Sig_transdc_His_kin-like_C"/>
</dbReference>
<proteinExistence type="predicted"/>
<dbReference type="Pfam" id="PF00072">
    <property type="entry name" value="Response_reg"/>
    <property type="match status" value="1"/>
</dbReference>
<dbReference type="FunFam" id="3.30.565.10:FF:000037">
    <property type="entry name" value="Hybrid sensor histidine kinase/response regulator"/>
    <property type="match status" value="1"/>
</dbReference>
<dbReference type="PANTHER" id="PTHR43547">
    <property type="entry name" value="TWO-COMPONENT HISTIDINE KINASE"/>
    <property type="match status" value="1"/>
</dbReference>
<keyword evidence="9" id="KW-0805">Transcription regulation</keyword>
<evidence type="ECO:0000256" key="12">
    <source>
        <dbReference type="PROSITE-ProRule" id="PRU00169"/>
    </source>
</evidence>
<evidence type="ECO:0000256" key="7">
    <source>
        <dbReference type="ARBA" id="ARBA00022840"/>
    </source>
</evidence>
<dbReference type="EMBL" id="LZFP01000008">
    <property type="protein sequence ID" value="OBR40431.1"/>
    <property type="molecule type" value="Genomic_DNA"/>
</dbReference>